<dbReference type="Proteomes" id="UP000030019">
    <property type="component" value="Unassembled WGS sequence"/>
</dbReference>
<dbReference type="PATRIC" id="fig|176090.4.peg.318"/>
<dbReference type="InterPro" id="IPR025164">
    <property type="entry name" value="Toastrack_DUF4097"/>
</dbReference>
<proteinExistence type="predicted"/>
<dbReference type="RefSeq" id="WP_037614984.1">
    <property type="nucleotide sequence ID" value="NZ_JPEN01000029.1"/>
</dbReference>
<keyword evidence="3" id="KW-1185">Reference proteome</keyword>
<dbReference type="Pfam" id="PF13349">
    <property type="entry name" value="DUF4097"/>
    <property type="match status" value="1"/>
</dbReference>
<accession>A0A0A0DJ10</accession>
<sequence length="299" mass="32361">MSKVRKNIFRFAIAACLLGIGLILVGLASGGLQDLVKSSAANTKMTKQEETYDNIHSLNLELSNRSVIIEESPDDKVHLTYYQGDGKTTEKISTKAENGSLYIKESSFFVNINSGLRSLLGLINGELERTQQVILSLPKGRNLEEVKASLANGSLSIKDLTIQQLKADLSNGSIELSQSQIESGSIESANGSIELVQTSLTDTQISLANGSITSDKLTLKGNINMSSGNGSIDLHLTEETYKAISLDLQTDLGDIELPNDMQTSHDQEDFIGDRVIHTNEHAQAKLTARTSTGSIEISY</sequence>
<dbReference type="STRING" id="176090.SSIN_0320"/>
<evidence type="ECO:0000259" key="1">
    <source>
        <dbReference type="Pfam" id="PF13349"/>
    </source>
</evidence>
<name>A0A0A0DJ10_9STRE</name>
<evidence type="ECO:0000313" key="3">
    <source>
        <dbReference type="Proteomes" id="UP000030019"/>
    </source>
</evidence>
<reference evidence="2 3" key="1">
    <citation type="submission" date="2014-06" db="EMBL/GenBank/DDBJ databases">
        <authorList>
            <person name="Teng J.L."/>
            <person name="Huang Y."/>
            <person name="Tse H."/>
            <person name="Lau S.K."/>
            <person name="Woo P.C."/>
        </authorList>
    </citation>
    <scope>NUCLEOTIDE SEQUENCE [LARGE SCALE GENOMIC DNA]</scope>
    <source>
        <strain evidence="2 3">HKU4</strain>
    </source>
</reference>
<organism evidence="2 3">
    <name type="scientific">Streptococcus sinensis</name>
    <dbReference type="NCBI Taxonomy" id="176090"/>
    <lineage>
        <taxon>Bacteria</taxon>
        <taxon>Bacillati</taxon>
        <taxon>Bacillota</taxon>
        <taxon>Bacilli</taxon>
        <taxon>Lactobacillales</taxon>
        <taxon>Streptococcaceae</taxon>
        <taxon>Streptococcus</taxon>
    </lineage>
</organism>
<comment type="caution">
    <text evidence="2">The sequence shown here is derived from an EMBL/GenBank/DDBJ whole genome shotgun (WGS) entry which is preliminary data.</text>
</comment>
<dbReference type="AlphaFoldDB" id="A0A0A0DJ10"/>
<dbReference type="eggNOG" id="COG3595">
    <property type="taxonomic scope" value="Bacteria"/>
</dbReference>
<protein>
    <recommendedName>
        <fullName evidence="1">DUF4097 domain-containing protein</fullName>
    </recommendedName>
</protein>
<evidence type="ECO:0000313" key="2">
    <source>
        <dbReference type="EMBL" id="KGM37828.1"/>
    </source>
</evidence>
<feature type="domain" description="DUF4097" evidence="1">
    <location>
        <begin position="56"/>
        <end position="297"/>
    </location>
</feature>
<gene>
    <name evidence="2" type="ORF">SSIN_0320</name>
</gene>
<dbReference type="EMBL" id="JPEN01000029">
    <property type="protein sequence ID" value="KGM37828.1"/>
    <property type="molecule type" value="Genomic_DNA"/>
</dbReference>